<dbReference type="CDD" id="cd06225">
    <property type="entry name" value="HAMP"/>
    <property type="match status" value="1"/>
</dbReference>
<keyword evidence="6" id="KW-0175">Coiled coil</keyword>
<evidence type="ECO:0000256" key="2">
    <source>
        <dbReference type="ARBA" id="ARBA00022553"/>
    </source>
</evidence>
<dbReference type="InterPro" id="IPR003660">
    <property type="entry name" value="HAMP_dom"/>
</dbReference>
<keyword evidence="3" id="KW-0808">Transferase</keyword>
<dbReference type="SMART" id="SM00387">
    <property type="entry name" value="HATPase_c"/>
    <property type="match status" value="1"/>
</dbReference>
<evidence type="ECO:0000313" key="10">
    <source>
        <dbReference type="Proteomes" id="UP000676649"/>
    </source>
</evidence>
<dbReference type="Gene3D" id="3.30.565.10">
    <property type="entry name" value="Histidine kinase-like ATPase, C-terminal domain"/>
    <property type="match status" value="1"/>
</dbReference>
<evidence type="ECO:0000256" key="4">
    <source>
        <dbReference type="ARBA" id="ARBA00022777"/>
    </source>
</evidence>
<keyword evidence="4 9" id="KW-0418">Kinase</keyword>
<proteinExistence type="predicted"/>
<evidence type="ECO:0000259" key="8">
    <source>
        <dbReference type="PROSITE" id="PS50885"/>
    </source>
</evidence>
<keyword evidence="7" id="KW-0472">Membrane</keyword>
<dbReference type="InterPro" id="IPR003594">
    <property type="entry name" value="HATPase_dom"/>
</dbReference>
<dbReference type="AlphaFoldDB" id="A0A975R9S6"/>
<evidence type="ECO:0000256" key="7">
    <source>
        <dbReference type="SAM" id="Phobius"/>
    </source>
</evidence>
<dbReference type="InterPro" id="IPR050482">
    <property type="entry name" value="Sensor_HK_TwoCompSys"/>
</dbReference>
<dbReference type="CDD" id="cd16917">
    <property type="entry name" value="HATPase_UhpB-NarQ-NarX-like"/>
    <property type="match status" value="1"/>
</dbReference>
<dbReference type="PANTHER" id="PTHR24421">
    <property type="entry name" value="NITRATE/NITRITE SENSOR PROTEIN NARX-RELATED"/>
    <property type="match status" value="1"/>
</dbReference>
<dbReference type="GO" id="GO:0016020">
    <property type="term" value="C:membrane"/>
    <property type="evidence" value="ECO:0007669"/>
    <property type="project" value="UniProtKB-SubCell"/>
</dbReference>
<dbReference type="SMART" id="SM00304">
    <property type="entry name" value="HAMP"/>
    <property type="match status" value="1"/>
</dbReference>
<evidence type="ECO:0000313" key="9">
    <source>
        <dbReference type="EMBL" id="QWF70593.1"/>
    </source>
</evidence>
<comment type="subcellular location">
    <subcellularLocation>
        <location evidence="1">Membrane</location>
    </subcellularLocation>
</comment>
<keyword evidence="10" id="KW-1185">Reference proteome</keyword>
<dbReference type="InterPro" id="IPR011712">
    <property type="entry name" value="Sig_transdc_His_kin_sub3_dim/P"/>
</dbReference>
<evidence type="ECO:0000256" key="1">
    <source>
        <dbReference type="ARBA" id="ARBA00004370"/>
    </source>
</evidence>
<dbReference type="Pfam" id="PF02518">
    <property type="entry name" value="HATPase_c"/>
    <property type="match status" value="1"/>
</dbReference>
<keyword evidence="2" id="KW-0597">Phosphoprotein</keyword>
<feature type="domain" description="HAMP" evidence="8">
    <location>
        <begin position="179"/>
        <end position="231"/>
    </location>
</feature>
<dbReference type="EMBL" id="CP073754">
    <property type="protein sequence ID" value="QWF70593.1"/>
    <property type="molecule type" value="Genomic_DNA"/>
</dbReference>
<dbReference type="GO" id="GO:0046983">
    <property type="term" value="F:protein dimerization activity"/>
    <property type="evidence" value="ECO:0007669"/>
    <property type="project" value="InterPro"/>
</dbReference>
<dbReference type="Pfam" id="PF07730">
    <property type="entry name" value="HisKA_3"/>
    <property type="match status" value="1"/>
</dbReference>
<name>A0A975R9S6_9GAMM</name>
<feature type="transmembrane region" description="Helical" evidence="7">
    <location>
        <begin position="7"/>
        <end position="28"/>
    </location>
</feature>
<reference evidence="9" key="1">
    <citation type="submission" date="2021-04" db="EMBL/GenBank/DDBJ databases">
        <title>Draft genome sequence data of methanotrophic Methylovulum sp. strain S1L and Methylomonas sp. strain S2AM isolated from boreal lake water columns.</title>
        <authorList>
            <person name="Rissanen A.J."/>
            <person name="Mangayil R."/>
            <person name="Svenning M.M."/>
            <person name="Khanongnuch R."/>
        </authorList>
    </citation>
    <scope>NUCLEOTIDE SEQUENCE</scope>
    <source>
        <strain evidence="9">S2AM</strain>
    </source>
</reference>
<dbReference type="KEGG" id="mpad:KEF85_14885"/>
<keyword evidence="5" id="KW-0902">Two-component regulatory system</keyword>
<protein>
    <submittedName>
        <fullName evidence="9">Sensor histidine kinase</fullName>
    </submittedName>
</protein>
<feature type="transmembrane region" description="Helical" evidence="7">
    <location>
        <begin position="159"/>
        <end position="178"/>
    </location>
</feature>
<dbReference type="Gene3D" id="1.20.5.1930">
    <property type="match status" value="1"/>
</dbReference>
<feature type="coiled-coil region" evidence="6">
    <location>
        <begin position="219"/>
        <end position="246"/>
    </location>
</feature>
<dbReference type="SUPFAM" id="SSF55874">
    <property type="entry name" value="ATPase domain of HSP90 chaperone/DNA topoisomerase II/histidine kinase"/>
    <property type="match status" value="1"/>
</dbReference>
<dbReference type="InterPro" id="IPR036890">
    <property type="entry name" value="HATPase_C_sf"/>
</dbReference>
<gene>
    <name evidence="9" type="ORF">KEF85_14885</name>
</gene>
<dbReference type="Pfam" id="PF00672">
    <property type="entry name" value="HAMP"/>
    <property type="match status" value="1"/>
</dbReference>
<evidence type="ECO:0000256" key="6">
    <source>
        <dbReference type="SAM" id="Coils"/>
    </source>
</evidence>
<dbReference type="Proteomes" id="UP000676649">
    <property type="component" value="Chromosome"/>
</dbReference>
<organism evidence="9 10">
    <name type="scientific">Methylomonas paludis</name>
    <dbReference type="NCBI Taxonomy" id="1173101"/>
    <lineage>
        <taxon>Bacteria</taxon>
        <taxon>Pseudomonadati</taxon>
        <taxon>Pseudomonadota</taxon>
        <taxon>Gammaproteobacteria</taxon>
        <taxon>Methylococcales</taxon>
        <taxon>Methylococcaceae</taxon>
        <taxon>Methylomonas</taxon>
    </lineage>
</organism>
<dbReference type="PANTHER" id="PTHR24421:SF58">
    <property type="entry name" value="SIGNAL TRANSDUCTION HISTIDINE-PROTEIN KINASE_PHOSPHATASE UHPB"/>
    <property type="match status" value="1"/>
</dbReference>
<keyword evidence="7" id="KW-1133">Transmembrane helix</keyword>
<evidence type="ECO:0000256" key="3">
    <source>
        <dbReference type="ARBA" id="ARBA00022679"/>
    </source>
</evidence>
<keyword evidence="7" id="KW-0812">Transmembrane</keyword>
<dbReference type="PROSITE" id="PS50885">
    <property type="entry name" value="HAMP"/>
    <property type="match status" value="1"/>
</dbReference>
<dbReference type="GO" id="GO:0000155">
    <property type="term" value="F:phosphorelay sensor kinase activity"/>
    <property type="evidence" value="ECO:0007669"/>
    <property type="project" value="InterPro"/>
</dbReference>
<dbReference type="Gene3D" id="6.10.340.10">
    <property type="match status" value="1"/>
</dbReference>
<evidence type="ECO:0000256" key="5">
    <source>
        <dbReference type="ARBA" id="ARBA00023012"/>
    </source>
</evidence>
<dbReference type="RefSeq" id="WP_215581924.1">
    <property type="nucleotide sequence ID" value="NZ_CP073754.1"/>
</dbReference>
<accession>A0A975R9S6</accession>
<sequence>MNLQVHLLSRITVAALICLLATSGWVLLRHQQQISQNAQVSSDALVKQLEFQLLRINTGYQADKQFPDFDLWKQTSHTQGICLHYLPDAFGVERSLCSGIPVQTTNPPDWFDQGCRRFFHPGLILQRNIRFNGKNAGTLTISTDPELAIAQAWDAVSNLLGLSLVTILTVSVLLYWLISRALRPAQQIVNGLERIRHGDLAHRIPEFSLQEWAQTATAINQLAATQQQLLNERQQLLSKLINSQEEERHYLARELHDEFGQYLTGIQALAASISHSAGQTCPALQAEAQQIGSYTQTLHDSLKNLLQRLRPAELEELGLATALHSMLAVWHRINPDTLYHLQISGDCRQLSAALSLSLYRLIQEGITNIAKHAGAGNVEIDLAINSVNVCLRIADNGILGVLPLPGGSGLGVLGMRERVSALSGQFSLAVAQPHGLIIQISLPLNSGKADI</sequence>